<gene>
    <name evidence="1" type="ORF">L1987_46339</name>
</gene>
<dbReference type="Proteomes" id="UP001056120">
    <property type="component" value="Linkage Group LG15"/>
</dbReference>
<name>A0ACB9G0G0_9ASTR</name>
<reference evidence="1 2" key="2">
    <citation type="journal article" date="2022" name="Mol. Ecol. Resour.">
        <title>The genomes of chicory, endive, great burdock and yacon provide insights into Asteraceae paleo-polyploidization history and plant inulin production.</title>
        <authorList>
            <person name="Fan W."/>
            <person name="Wang S."/>
            <person name="Wang H."/>
            <person name="Wang A."/>
            <person name="Jiang F."/>
            <person name="Liu H."/>
            <person name="Zhao H."/>
            <person name="Xu D."/>
            <person name="Zhang Y."/>
        </authorList>
    </citation>
    <scope>NUCLEOTIDE SEQUENCE [LARGE SCALE GENOMIC DNA]</scope>
    <source>
        <strain evidence="2">cv. Yunnan</strain>
        <tissue evidence="1">Leaves</tissue>
    </source>
</reference>
<protein>
    <submittedName>
        <fullName evidence="1">Uncharacterized protein</fullName>
    </submittedName>
</protein>
<reference evidence="2" key="1">
    <citation type="journal article" date="2022" name="Mol. Ecol. Resour.">
        <title>The genomes of chicory, endive, great burdock and yacon provide insights into Asteraceae palaeo-polyploidization history and plant inulin production.</title>
        <authorList>
            <person name="Fan W."/>
            <person name="Wang S."/>
            <person name="Wang H."/>
            <person name="Wang A."/>
            <person name="Jiang F."/>
            <person name="Liu H."/>
            <person name="Zhao H."/>
            <person name="Xu D."/>
            <person name="Zhang Y."/>
        </authorList>
    </citation>
    <scope>NUCLEOTIDE SEQUENCE [LARGE SCALE GENOMIC DNA]</scope>
    <source>
        <strain evidence="2">cv. Yunnan</strain>
    </source>
</reference>
<evidence type="ECO:0000313" key="1">
    <source>
        <dbReference type="EMBL" id="KAI3776553.1"/>
    </source>
</evidence>
<organism evidence="1 2">
    <name type="scientific">Smallanthus sonchifolius</name>
    <dbReference type="NCBI Taxonomy" id="185202"/>
    <lineage>
        <taxon>Eukaryota</taxon>
        <taxon>Viridiplantae</taxon>
        <taxon>Streptophyta</taxon>
        <taxon>Embryophyta</taxon>
        <taxon>Tracheophyta</taxon>
        <taxon>Spermatophyta</taxon>
        <taxon>Magnoliopsida</taxon>
        <taxon>eudicotyledons</taxon>
        <taxon>Gunneridae</taxon>
        <taxon>Pentapetalae</taxon>
        <taxon>asterids</taxon>
        <taxon>campanulids</taxon>
        <taxon>Asterales</taxon>
        <taxon>Asteraceae</taxon>
        <taxon>Asteroideae</taxon>
        <taxon>Heliantheae alliance</taxon>
        <taxon>Millerieae</taxon>
        <taxon>Smallanthus</taxon>
    </lineage>
</organism>
<comment type="caution">
    <text evidence="1">The sequence shown here is derived from an EMBL/GenBank/DDBJ whole genome shotgun (WGS) entry which is preliminary data.</text>
</comment>
<sequence length="154" mass="17441">MIPLKIKEFSLPVEGDEERDKNSDTKMGSDYGEEDSDRSDELETAMELKFTLLSSSSGDRTGDEDQTKYEAKETVDQNSGKLMTVKFKVEEVPTVSLFKRHNSSKATKREREGKNRNTFRFSPSSVAVLFCSSGCLEFPLYIHNFFLPSPSFSL</sequence>
<keyword evidence="2" id="KW-1185">Reference proteome</keyword>
<proteinExistence type="predicted"/>
<accession>A0ACB9G0G0</accession>
<dbReference type="EMBL" id="CM042032">
    <property type="protein sequence ID" value="KAI3776553.1"/>
    <property type="molecule type" value="Genomic_DNA"/>
</dbReference>
<evidence type="ECO:0000313" key="2">
    <source>
        <dbReference type="Proteomes" id="UP001056120"/>
    </source>
</evidence>